<dbReference type="SUPFAM" id="SSF56399">
    <property type="entry name" value="ADP-ribosylation"/>
    <property type="match status" value="1"/>
</dbReference>
<evidence type="ECO:0000256" key="5">
    <source>
        <dbReference type="ARBA" id="ARBA00022679"/>
    </source>
</evidence>
<dbReference type="InterPro" id="IPR000768">
    <property type="entry name" value="ART"/>
</dbReference>
<dbReference type="SUPFAM" id="SSF117839">
    <property type="entry name" value="WWE domain"/>
    <property type="match status" value="1"/>
</dbReference>
<reference evidence="11" key="1">
    <citation type="submission" date="2021-02" db="EMBL/GenBank/DDBJ databases">
        <authorList>
            <person name="Nowell W R."/>
        </authorList>
    </citation>
    <scope>NUCLEOTIDE SEQUENCE</scope>
</reference>
<dbReference type="Gene3D" id="3.80.10.10">
    <property type="entry name" value="Ribonuclease Inhibitor"/>
    <property type="match status" value="2"/>
</dbReference>
<dbReference type="EMBL" id="CAJNOQ010002550">
    <property type="protein sequence ID" value="CAF0964850.1"/>
    <property type="molecule type" value="Genomic_DNA"/>
</dbReference>
<dbReference type="GO" id="GO:0006913">
    <property type="term" value="P:nucleocytoplasmic transport"/>
    <property type="evidence" value="ECO:0007669"/>
    <property type="project" value="TreeGrafter"/>
</dbReference>
<keyword evidence="9" id="KW-0520">NAD</keyword>
<dbReference type="PROSITE" id="PS51996">
    <property type="entry name" value="TR_MART"/>
    <property type="match status" value="1"/>
</dbReference>
<keyword evidence="4 9" id="KW-0328">Glycosyltransferase</keyword>
<dbReference type="SUPFAM" id="SSF52047">
    <property type="entry name" value="RNI-like"/>
    <property type="match status" value="1"/>
</dbReference>
<dbReference type="GO" id="GO:0048471">
    <property type="term" value="C:perinuclear region of cytoplasm"/>
    <property type="evidence" value="ECO:0007669"/>
    <property type="project" value="TreeGrafter"/>
</dbReference>
<dbReference type="AlphaFoldDB" id="A0A814E584"/>
<dbReference type="OrthoDB" id="120976at2759"/>
<evidence type="ECO:0000259" key="10">
    <source>
        <dbReference type="PROSITE" id="PS50918"/>
    </source>
</evidence>
<dbReference type="InterPro" id="IPR037197">
    <property type="entry name" value="WWE_dom_sf"/>
</dbReference>
<dbReference type="InterPro" id="IPR018123">
    <property type="entry name" value="WWE-dom_subgr"/>
</dbReference>
<protein>
    <recommendedName>
        <fullName evidence="9">NAD(P)(+)--arginine ADP-ribosyltransferase</fullName>
        <ecNumber evidence="9">2.4.2.31</ecNumber>
    </recommendedName>
    <alternativeName>
        <fullName evidence="9">Mono(ADP-ribosyl)transferase</fullName>
    </alternativeName>
</protein>
<dbReference type="SMART" id="SM00368">
    <property type="entry name" value="LRR_RI"/>
    <property type="match status" value="6"/>
</dbReference>
<evidence type="ECO:0000256" key="8">
    <source>
        <dbReference type="ARBA" id="ARBA00047597"/>
    </source>
</evidence>
<keyword evidence="9" id="KW-0521">NADP</keyword>
<dbReference type="PANTHER" id="PTHR24113:SF12">
    <property type="entry name" value="RAN GTPASE-ACTIVATING PROTEIN 1"/>
    <property type="match status" value="1"/>
</dbReference>
<dbReference type="EC" id="2.4.2.31" evidence="9"/>
<evidence type="ECO:0000313" key="13">
    <source>
        <dbReference type="Proteomes" id="UP000663829"/>
    </source>
</evidence>
<evidence type="ECO:0000256" key="4">
    <source>
        <dbReference type="ARBA" id="ARBA00022676"/>
    </source>
</evidence>
<accession>A0A814E584</accession>
<evidence type="ECO:0000256" key="7">
    <source>
        <dbReference type="ARBA" id="ARBA00022737"/>
    </source>
</evidence>
<dbReference type="Gene3D" id="3.90.176.10">
    <property type="entry name" value="Toxin ADP-ribosyltransferase, Chain A, domain 1"/>
    <property type="match status" value="1"/>
</dbReference>
<dbReference type="InterPro" id="IPR001611">
    <property type="entry name" value="Leu-rich_rpt"/>
</dbReference>
<gene>
    <name evidence="11" type="ORF">GPM918_LOCUS11923</name>
    <name evidence="12" type="ORF">SRO942_LOCUS11924</name>
</gene>
<comment type="catalytic activity">
    <reaction evidence="8 9">
        <text>L-arginyl-[protein] + NAD(+) = N(omega)-(ADP-D-ribosyl)-L-arginyl-[protein] + nicotinamide + H(+)</text>
        <dbReference type="Rhea" id="RHEA:19149"/>
        <dbReference type="Rhea" id="RHEA-COMP:10532"/>
        <dbReference type="Rhea" id="RHEA-COMP:15087"/>
        <dbReference type="ChEBI" id="CHEBI:15378"/>
        <dbReference type="ChEBI" id="CHEBI:17154"/>
        <dbReference type="ChEBI" id="CHEBI:29965"/>
        <dbReference type="ChEBI" id="CHEBI:57540"/>
        <dbReference type="ChEBI" id="CHEBI:142554"/>
        <dbReference type="EC" id="2.4.2.31"/>
    </reaction>
</comment>
<dbReference type="Proteomes" id="UP000663829">
    <property type="component" value="Unassembled WGS sequence"/>
</dbReference>
<dbReference type="Pfam" id="PF13516">
    <property type="entry name" value="LRR_6"/>
    <property type="match status" value="5"/>
</dbReference>
<dbReference type="GO" id="GO:0016779">
    <property type="term" value="F:nucleotidyltransferase activity"/>
    <property type="evidence" value="ECO:0007669"/>
    <property type="project" value="UniProtKB-KW"/>
</dbReference>
<evidence type="ECO:0000256" key="2">
    <source>
        <dbReference type="ARBA" id="ARBA00022468"/>
    </source>
</evidence>
<keyword evidence="6" id="KW-0548">Nucleotidyltransferase</keyword>
<sequence length="539" mass="61712">MQGTHHSQAQWYWKSNSDPWSVNEKEEWRRYSDIQSDIIEEAFNQKTNKHLVELDNYWIDLNGSIQISKHDQNKRRQIKRILIDRNENQSLREERFYFPEPLKKPFNEDRLDGGYHGFIKEWEEKNKTFLFFWKRINKKVSNSDKVEQAANGIIFEGNRLGEKCESQWIAKQLQTVKNKDIEEIRKCCINLYSKDCFLYKLVNETLRENDATKIDTLAPFCYFLFDSWSNNSKNQYKMEVYRGVKLDPEMIACYKEAIGTYKCWYGFSSTSKNRQKAEMCGNALFIIDLTKTKTGGFDISSYSCYPDEEEVLLPAGTEFKIITVESDTDNNKHRIYLTIINDMDNERFCDLSNKHLTAEDARAVVNALKSNTTVTELYFSNSNISNEGATAIADALKINKTLDALNISNNNISNEGATAIADALKINKTLDALNISNNNISNEGATSIADALKLNHVLSYLDISNNNIWNEGATSIADALKINKTLTGLYISNNNISDEGATSIADALKINKTLNELRIWNNNISKAIATSIADKRMKC</sequence>
<keyword evidence="5 9" id="KW-0808">Transferase</keyword>
<evidence type="ECO:0000256" key="3">
    <source>
        <dbReference type="ARBA" id="ARBA00022614"/>
    </source>
</evidence>
<dbReference type="GO" id="GO:0005829">
    <property type="term" value="C:cytosol"/>
    <property type="evidence" value="ECO:0007669"/>
    <property type="project" value="TreeGrafter"/>
</dbReference>
<dbReference type="GO" id="GO:0008270">
    <property type="term" value="F:zinc ion binding"/>
    <property type="evidence" value="ECO:0007669"/>
    <property type="project" value="InterPro"/>
</dbReference>
<dbReference type="InterPro" id="IPR032675">
    <property type="entry name" value="LRR_dom_sf"/>
</dbReference>
<dbReference type="Pfam" id="PF02825">
    <property type="entry name" value="WWE"/>
    <property type="match status" value="1"/>
</dbReference>
<evidence type="ECO:0000256" key="6">
    <source>
        <dbReference type="ARBA" id="ARBA00022695"/>
    </source>
</evidence>
<organism evidence="11 13">
    <name type="scientific">Didymodactylos carnosus</name>
    <dbReference type="NCBI Taxonomy" id="1234261"/>
    <lineage>
        <taxon>Eukaryota</taxon>
        <taxon>Metazoa</taxon>
        <taxon>Spiralia</taxon>
        <taxon>Gnathifera</taxon>
        <taxon>Rotifera</taxon>
        <taxon>Eurotatoria</taxon>
        <taxon>Bdelloidea</taxon>
        <taxon>Philodinida</taxon>
        <taxon>Philodinidae</taxon>
        <taxon>Didymodactylos</taxon>
    </lineage>
</organism>
<dbReference type="PROSITE" id="PS50918">
    <property type="entry name" value="WWE"/>
    <property type="match status" value="1"/>
</dbReference>
<dbReference type="EMBL" id="CAJOBC010002550">
    <property type="protein sequence ID" value="CAF3738575.1"/>
    <property type="molecule type" value="Genomic_DNA"/>
</dbReference>
<dbReference type="GO" id="GO:0106274">
    <property type="term" value="F:NAD+-protein-arginine ADP-ribosyltransferase activity"/>
    <property type="evidence" value="ECO:0007669"/>
    <property type="project" value="UniProtKB-EC"/>
</dbReference>
<name>A0A814E584_9BILA</name>
<dbReference type="SMART" id="SM00678">
    <property type="entry name" value="WWE"/>
    <property type="match status" value="1"/>
</dbReference>
<dbReference type="Proteomes" id="UP000681722">
    <property type="component" value="Unassembled WGS sequence"/>
</dbReference>
<evidence type="ECO:0000313" key="12">
    <source>
        <dbReference type="EMBL" id="CAF3738575.1"/>
    </source>
</evidence>
<evidence type="ECO:0000256" key="9">
    <source>
        <dbReference type="RuleBase" id="RU361228"/>
    </source>
</evidence>
<evidence type="ECO:0000256" key="1">
    <source>
        <dbReference type="ARBA" id="ARBA00009558"/>
    </source>
</evidence>
<dbReference type="Pfam" id="PF01129">
    <property type="entry name" value="ART"/>
    <property type="match status" value="1"/>
</dbReference>
<dbReference type="GO" id="GO:0005634">
    <property type="term" value="C:nucleus"/>
    <property type="evidence" value="ECO:0007669"/>
    <property type="project" value="TreeGrafter"/>
</dbReference>
<keyword evidence="7" id="KW-0677">Repeat</keyword>
<dbReference type="PANTHER" id="PTHR24113">
    <property type="entry name" value="RAN GTPASE-ACTIVATING PROTEIN 1"/>
    <property type="match status" value="1"/>
</dbReference>
<dbReference type="GO" id="GO:0005096">
    <property type="term" value="F:GTPase activator activity"/>
    <property type="evidence" value="ECO:0007669"/>
    <property type="project" value="UniProtKB-KW"/>
</dbReference>
<feature type="domain" description="WWE" evidence="10">
    <location>
        <begin position="1"/>
        <end position="80"/>
    </location>
</feature>
<keyword evidence="13" id="KW-1185">Reference proteome</keyword>
<evidence type="ECO:0000313" key="11">
    <source>
        <dbReference type="EMBL" id="CAF0964850.1"/>
    </source>
</evidence>
<comment type="caution">
    <text evidence="11">The sequence shown here is derived from an EMBL/GenBank/DDBJ whole genome shotgun (WGS) entry which is preliminary data.</text>
</comment>
<keyword evidence="2" id="KW-0343">GTPase activation</keyword>
<keyword evidence="3" id="KW-0433">Leucine-rich repeat</keyword>
<comment type="similarity">
    <text evidence="1 9">Belongs to the Arg-specific ADP-ribosyltransferase family.</text>
</comment>
<dbReference type="Gene3D" id="3.30.720.50">
    <property type="match status" value="1"/>
</dbReference>
<dbReference type="InterPro" id="IPR004170">
    <property type="entry name" value="WWE_dom"/>
</dbReference>
<dbReference type="InterPro" id="IPR027038">
    <property type="entry name" value="RanGap"/>
</dbReference>
<proteinExistence type="inferred from homology"/>
<dbReference type="GO" id="GO:0031267">
    <property type="term" value="F:small GTPase binding"/>
    <property type="evidence" value="ECO:0007669"/>
    <property type="project" value="TreeGrafter"/>
</dbReference>